<dbReference type="Pfam" id="PF09084">
    <property type="entry name" value="NMT1"/>
    <property type="match status" value="1"/>
</dbReference>
<dbReference type="PROSITE" id="PS51318">
    <property type="entry name" value="TAT"/>
    <property type="match status" value="1"/>
</dbReference>
<dbReference type="Proteomes" id="UP000773614">
    <property type="component" value="Unassembled WGS sequence"/>
</dbReference>
<organism evidence="5 6">
    <name type="scientific">Propylenella binzhouense</name>
    <dbReference type="NCBI Taxonomy" id="2555902"/>
    <lineage>
        <taxon>Bacteria</taxon>
        <taxon>Pseudomonadati</taxon>
        <taxon>Pseudomonadota</taxon>
        <taxon>Alphaproteobacteria</taxon>
        <taxon>Hyphomicrobiales</taxon>
        <taxon>Propylenellaceae</taxon>
        <taxon>Propylenella</taxon>
    </lineage>
</organism>
<dbReference type="AlphaFoldDB" id="A0A964T389"/>
<accession>A0A964T389</accession>
<dbReference type="InterPro" id="IPR015168">
    <property type="entry name" value="SsuA/THI5"/>
</dbReference>
<dbReference type="EMBL" id="SPKJ01000015">
    <property type="protein sequence ID" value="MYZ47484.1"/>
    <property type="molecule type" value="Genomic_DNA"/>
</dbReference>
<dbReference type="InterPro" id="IPR006311">
    <property type="entry name" value="TAT_signal"/>
</dbReference>
<name>A0A964T389_9HYPH</name>
<dbReference type="PANTHER" id="PTHR30024">
    <property type="entry name" value="ALIPHATIC SULFONATES-BINDING PROTEIN-RELATED"/>
    <property type="match status" value="1"/>
</dbReference>
<gene>
    <name evidence="5" type="ORF">E4O86_07140</name>
</gene>
<sequence>MKPIDLFDDHKRWLERREFLKMGGLGVMGMMLAVATTNGASAQDKTPSIKNIKANLKKVVYGDFNPNYVNKWPVVIAMTLGYMKESGIDDVEIILSDQYIPGMVGGSLDITHGDTSVFLGSAQASGLPIKIISMFRDKEYWIMGVRKGIEKPEDLKGAKISGGALDGRNTWVQKQILKKMGLDPEKDVTFVPTSGASDNRMAALINGTLDAASVFPRHKKGIEESGGKFLFEELTSAPQEAFGAMGPWVEKNEDTVYAWTLADLKARQWLFDPKNKDQAYKIMRDYGYDIPPAFEEQYKVELDQLSPDGGFESAEVMDTFLAQLAETGGVPKDVDWRKVVDMKYVWAAQEALGLPKRPASI</sequence>
<evidence type="ECO:0000313" key="6">
    <source>
        <dbReference type="Proteomes" id="UP000773614"/>
    </source>
</evidence>
<keyword evidence="3" id="KW-0732">Signal</keyword>
<dbReference type="SUPFAM" id="SSF53850">
    <property type="entry name" value="Periplasmic binding protein-like II"/>
    <property type="match status" value="1"/>
</dbReference>
<comment type="caution">
    <text evidence="5">The sequence shown here is derived from an EMBL/GenBank/DDBJ whole genome shotgun (WGS) entry which is preliminary data.</text>
</comment>
<reference evidence="5" key="1">
    <citation type="submission" date="2019-03" db="EMBL/GenBank/DDBJ databases">
        <title>Afifella sp. nov., isolated from activated sludge.</title>
        <authorList>
            <person name="Li Q."/>
            <person name="Liu Y."/>
        </authorList>
    </citation>
    <scope>NUCLEOTIDE SEQUENCE</scope>
    <source>
        <strain evidence="5">L72</strain>
    </source>
</reference>
<evidence type="ECO:0000256" key="1">
    <source>
        <dbReference type="ARBA" id="ARBA00004418"/>
    </source>
</evidence>
<evidence type="ECO:0000259" key="4">
    <source>
        <dbReference type="Pfam" id="PF09084"/>
    </source>
</evidence>
<dbReference type="PANTHER" id="PTHR30024:SF47">
    <property type="entry name" value="TAURINE-BINDING PERIPLASMIC PROTEIN"/>
    <property type="match status" value="1"/>
</dbReference>
<proteinExistence type="inferred from homology"/>
<dbReference type="RefSeq" id="WP_161139829.1">
    <property type="nucleotide sequence ID" value="NZ_SPKJ01000015.1"/>
</dbReference>
<dbReference type="GO" id="GO:0042597">
    <property type="term" value="C:periplasmic space"/>
    <property type="evidence" value="ECO:0007669"/>
    <property type="project" value="UniProtKB-SubCell"/>
</dbReference>
<comment type="subcellular location">
    <subcellularLocation>
        <location evidence="1">Periplasm</location>
    </subcellularLocation>
</comment>
<protein>
    <submittedName>
        <fullName evidence="5">ABC transporter substrate-binding protein</fullName>
    </submittedName>
</protein>
<evidence type="ECO:0000256" key="3">
    <source>
        <dbReference type="ARBA" id="ARBA00022729"/>
    </source>
</evidence>
<dbReference type="OrthoDB" id="6788250at2"/>
<dbReference type="Gene3D" id="3.40.190.10">
    <property type="entry name" value="Periplasmic binding protein-like II"/>
    <property type="match status" value="2"/>
</dbReference>
<comment type="similarity">
    <text evidence="2">Belongs to the bacterial solute-binding protein SsuA/TauA family.</text>
</comment>
<keyword evidence="6" id="KW-1185">Reference proteome</keyword>
<feature type="domain" description="SsuA/THI5-like" evidence="4">
    <location>
        <begin position="72"/>
        <end position="258"/>
    </location>
</feature>
<evidence type="ECO:0000313" key="5">
    <source>
        <dbReference type="EMBL" id="MYZ47484.1"/>
    </source>
</evidence>
<evidence type="ECO:0000256" key="2">
    <source>
        <dbReference type="ARBA" id="ARBA00010742"/>
    </source>
</evidence>